<dbReference type="EMBL" id="KZ507325">
    <property type="protein sequence ID" value="PKU37070.1"/>
    <property type="molecule type" value="Genomic_DNA"/>
</dbReference>
<evidence type="ECO:0000256" key="4">
    <source>
        <dbReference type="ARBA" id="ARBA00022622"/>
    </source>
</evidence>
<dbReference type="InterPro" id="IPR001863">
    <property type="entry name" value="Glypican"/>
</dbReference>
<gene>
    <name evidence="12" type="ORF">llap_12625</name>
</gene>
<keyword evidence="10" id="KW-0449">Lipoprotein</keyword>
<dbReference type="GO" id="GO:0005886">
    <property type="term" value="C:plasma membrane"/>
    <property type="evidence" value="ECO:0007669"/>
    <property type="project" value="UniProtKB-SubCell"/>
</dbReference>
<evidence type="ECO:0000256" key="5">
    <source>
        <dbReference type="ARBA" id="ARBA00022729"/>
    </source>
</evidence>
<organism evidence="12 13">
    <name type="scientific">Limosa lapponica baueri</name>
    <dbReference type="NCBI Taxonomy" id="1758121"/>
    <lineage>
        <taxon>Eukaryota</taxon>
        <taxon>Metazoa</taxon>
        <taxon>Chordata</taxon>
        <taxon>Craniata</taxon>
        <taxon>Vertebrata</taxon>
        <taxon>Euteleostomi</taxon>
        <taxon>Archelosauria</taxon>
        <taxon>Archosauria</taxon>
        <taxon>Dinosauria</taxon>
        <taxon>Saurischia</taxon>
        <taxon>Theropoda</taxon>
        <taxon>Coelurosauria</taxon>
        <taxon>Aves</taxon>
        <taxon>Neognathae</taxon>
        <taxon>Neoaves</taxon>
        <taxon>Charadriiformes</taxon>
        <taxon>Scolopacidae</taxon>
        <taxon>Limosa</taxon>
    </lineage>
</organism>
<dbReference type="AlphaFoldDB" id="A0A2I0TTD6"/>
<comment type="similarity">
    <text evidence="2">Belongs to the glypican family.</text>
</comment>
<protein>
    <submittedName>
        <fullName evidence="12">Glypican-1</fullName>
    </submittedName>
</protein>
<dbReference type="GO" id="GO:0098552">
    <property type="term" value="C:side of membrane"/>
    <property type="evidence" value="ECO:0007669"/>
    <property type="project" value="UniProtKB-KW"/>
</dbReference>
<keyword evidence="8" id="KW-0325">Glycoprotein</keyword>
<evidence type="ECO:0000256" key="7">
    <source>
        <dbReference type="ARBA" id="ARBA00023136"/>
    </source>
</evidence>
<evidence type="ECO:0000256" key="3">
    <source>
        <dbReference type="ARBA" id="ARBA00022475"/>
    </source>
</evidence>
<evidence type="ECO:0000256" key="2">
    <source>
        <dbReference type="ARBA" id="ARBA00010260"/>
    </source>
</evidence>
<accession>A0A2I0TTD6</accession>
<dbReference type="GO" id="GO:0009966">
    <property type="term" value="P:regulation of signal transduction"/>
    <property type="evidence" value="ECO:0007669"/>
    <property type="project" value="InterPro"/>
</dbReference>
<sequence length="121" mass="12906">MRFFPWGFWLLCVASAPARGDSGSKARSCAEVRQLYGAKGFSLSGVPQAEISEGSVNHTWQALVVPPCCASSSFWGSGVAEGAVTSPREYTQVRVTPITLLSASNSVRPEAHTHCVAYNTI</sequence>
<evidence type="ECO:0000256" key="9">
    <source>
        <dbReference type="ARBA" id="ARBA00023207"/>
    </source>
</evidence>
<evidence type="ECO:0000256" key="1">
    <source>
        <dbReference type="ARBA" id="ARBA00004609"/>
    </source>
</evidence>
<evidence type="ECO:0000256" key="6">
    <source>
        <dbReference type="ARBA" id="ARBA00022974"/>
    </source>
</evidence>
<proteinExistence type="inferred from homology"/>
<dbReference type="OrthoDB" id="8958705at2759"/>
<feature type="signal peptide" evidence="11">
    <location>
        <begin position="1"/>
        <end position="20"/>
    </location>
</feature>
<keyword evidence="13" id="KW-1185">Reference proteome</keyword>
<evidence type="ECO:0000256" key="8">
    <source>
        <dbReference type="ARBA" id="ARBA00023180"/>
    </source>
</evidence>
<keyword evidence="7" id="KW-0472">Membrane</keyword>
<evidence type="ECO:0000313" key="13">
    <source>
        <dbReference type="Proteomes" id="UP000233556"/>
    </source>
</evidence>
<keyword evidence="5 11" id="KW-0732">Signal</keyword>
<reference evidence="13" key="1">
    <citation type="submission" date="2017-11" db="EMBL/GenBank/DDBJ databases">
        <authorList>
            <person name="Lima N.C."/>
            <person name="Parody-Merino A.M."/>
            <person name="Battley P.F."/>
            <person name="Fidler A.E."/>
            <person name="Prosdocimi F."/>
        </authorList>
    </citation>
    <scope>NUCLEOTIDE SEQUENCE [LARGE SCALE GENOMIC DNA]</scope>
</reference>
<feature type="chain" id="PRO_5014161269" evidence="11">
    <location>
        <begin position="21"/>
        <end position="121"/>
    </location>
</feature>
<evidence type="ECO:0000256" key="10">
    <source>
        <dbReference type="ARBA" id="ARBA00023288"/>
    </source>
</evidence>
<evidence type="ECO:0000313" key="12">
    <source>
        <dbReference type="EMBL" id="PKU37070.1"/>
    </source>
</evidence>
<keyword evidence="4" id="KW-0336">GPI-anchor</keyword>
<comment type="subcellular location">
    <subcellularLocation>
        <location evidence="1">Cell membrane</location>
        <topology evidence="1">Lipid-anchor</topology>
        <topology evidence="1">GPI-anchor</topology>
    </subcellularLocation>
</comment>
<keyword evidence="9" id="KW-0357">Heparan sulfate</keyword>
<name>A0A2I0TTD6_LIMLA</name>
<reference evidence="13" key="2">
    <citation type="submission" date="2017-12" db="EMBL/GenBank/DDBJ databases">
        <title>Genome sequence of the Bar-tailed Godwit (Limosa lapponica baueri).</title>
        <authorList>
            <person name="Lima N.C.B."/>
            <person name="Parody-Merino A.M."/>
            <person name="Battley P.F."/>
            <person name="Fidler A.E."/>
            <person name="Prosdocimi F."/>
        </authorList>
    </citation>
    <scope>NUCLEOTIDE SEQUENCE [LARGE SCALE GENOMIC DNA]</scope>
</reference>
<dbReference type="Pfam" id="PF01153">
    <property type="entry name" value="Glypican"/>
    <property type="match status" value="1"/>
</dbReference>
<evidence type="ECO:0000256" key="11">
    <source>
        <dbReference type="SAM" id="SignalP"/>
    </source>
</evidence>
<keyword evidence="6" id="KW-0654">Proteoglycan</keyword>
<dbReference type="Proteomes" id="UP000233556">
    <property type="component" value="Unassembled WGS sequence"/>
</dbReference>
<keyword evidence="3" id="KW-1003">Cell membrane</keyword>